<dbReference type="InterPro" id="IPR002372">
    <property type="entry name" value="PQQ_rpt_dom"/>
</dbReference>
<reference evidence="3 4" key="1">
    <citation type="submission" date="2017-10" db="EMBL/GenBank/DDBJ databases">
        <title>The draft genome sequence of Williamsia sp. BULT 1.1 isolated from the semi-arid grassland soils from South Africa.</title>
        <authorList>
            <person name="Kabwe M.H."/>
            <person name="Govender N."/>
            <person name="Mutseka Lunga P."/>
            <person name="Vikram S."/>
            <person name="Makhalanyane T.P."/>
        </authorList>
    </citation>
    <scope>NUCLEOTIDE SEQUENCE [LARGE SCALE GENOMIC DNA]</scope>
    <source>
        <strain evidence="3 4">BULT 1.1</strain>
    </source>
</reference>
<proteinExistence type="predicted"/>
<comment type="caution">
    <text evidence="3">The sequence shown here is derived from an EMBL/GenBank/DDBJ whole genome shotgun (WGS) entry which is preliminary data.</text>
</comment>
<dbReference type="EMBL" id="PEBD01000008">
    <property type="protein sequence ID" value="PHV66612.1"/>
    <property type="molecule type" value="Genomic_DNA"/>
</dbReference>
<dbReference type="SUPFAM" id="SSF50969">
    <property type="entry name" value="YVTN repeat-like/Quinoprotein amine dehydrogenase"/>
    <property type="match status" value="1"/>
</dbReference>
<dbReference type="Proteomes" id="UP000225108">
    <property type="component" value="Unassembled WGS sequence"/>
</dbReference>
<dbReference type="Pfam" id="PF13360">
    <property type="entry name" value="PQQ_2"/>
    <property type="match status" value="1"/>
</dbReference>
<dbReference type="Gene3D" id="2.130.10.10">
    <property type="entry name" value="YVTN repeat-like/Quinoprotein amine dehydrogenase"/>
    <property type="match status" value="2"/>
</dbReference>
<evidence type="ECO:0000256" key="1">
    <source>
        <dbReference type="SAM" id="SignalP"/>
    </source>
</evidence>
<dbReference type="InterPro" id="IPR011047">
    <property type="entry name" value="Quinoprotein_ADH-like_sf"/>
</dbReference>
<organism evidence="3 4">
    <name type="scientific">Williamsia marianensis</name>
    <dbReference type="NCBI Taxonomy" id="85044"/>
    <lineage>
        <taxon>Bacteria</taxon>
        <taxon>Bacillati</taxon>
        <taxon>Actinomycetota</taxon>
        <taxon>Actinomycetes</taxon>
        <taxon>Mycobacteriales</taxon>
        <taxon>Nocardiaceae</taxon>
        <taxon>Williamsia</taxon>
    </lineage>
</organism>
<evidence type="ECO:0000313" key="4">
    <source>
        <dbReference type="Proteomes" id="UP000225108"/>
    </source>
</evidence>
<dbReference type="InterPro" id="IPR015943">
    <property type="entry name" value="WD40/YVTN_repeat-like_dom_sf"/>
</dbReference>
<gene>
    <name evidence="3" type="ORF">CSW57_09920</name>
</gene>
<accession>A0A2G3PNF5</accession>
<dbReference type="AlphaFoldDB" id="A0A2G3PNF5"/>
<name>A0A2G3PNF5_WILMA</name>
<feature type="signal peptide" evidence="1">
    <location>
        <begin position="1"/>
        <end position="23"/>
    </location>
</feature>
<evidence type="ECO:0000313" key="3">
    <source>
        <dbReference type="EMBL" id="PHV66612.1"/>
    </source>
</evidence>
<sequence>MPNRSTRALIAAATAAVVTVTAAAVVVADQGQTSVKKITGTNEDTPGLAWSLDAAEYLGRPFADFSDPRGGSSYMSGTPGFILAADTLVTIVGIPTDRYVLDEAAMIGIDPESGAVRWRAPAADLEQCSGQPIDGKIYCYAQADGHAIVTYDLKSGASERRSVEEYIFGLTTTADTLYIIEGSPEDGEVRVHSGGFDDVSANWTQSFDVSGGWEDVYQSGVLTVTDGVGLVRMGISMAQFDAESGNLLWGSGESCVSSAALESGGVVVQSNGGCGYVDSESEQLLRGPDGKVLATSQSPVVQYPVFEHATDADPPVLLGDSAYDRTTGKYLWESSDLVDGESGTVTAVVGHTAYLRDPANQRAIGIDVRSGRQMWRVDGDQSLTPLASGGGLLLGSGVLDGSEALMAVDIGTGETVWTAPFVAIDPDPETFRSGGAMTPYDNGWIYSSDRRMIGLTPL</sequence>
<feature type="domain" description="Pyrrolo-quinoline quinone repeat" evidence="2">
    <location>
        <begin position="322"/>
        <end position="418"/>
    </location>
</feature>
<protein>
    <recommendedName>
        <fullName evidence="2">Pyrrolo-quinoline quinone repeat domain-containing protein</fullName>
    </recommendedName>
</protein>
<evidence type="ECO:0000259" key="2">
    <source>
        <dbReference type="Pfam" id="PF13360"/>
    </source>
</evidence>
<dbReference type="InterPro" id="IPR011044">
    <property type="entry name" value="Quino_amine_DH_bsu"/>
</dbReference>
<keyword evidence="1" id="KW-0732">Signal</keyword>
<feature type="chain" id="PRO_5038596061" description="Pyrrolo-quinoline quinone repeat domain-containing protein" evidence="1">
    <location>
        <begin position="24"/>
        <end position="458"/>
    </location>
</feature>
<dbReference type="SUPFAM" id="SSF50998">
    <property type="entry name" value="Quinoprotein alcohol dehydrogenase-like"/>
    <property type="match status" value="1"/>
</dbReference>